<dbReference type="Ensembl" id="ENSPSIT00000013373.1">
    <property type="protein sequence ID" value="ENSPSIP00000013310.1"/>
    <property type="gene ID" value="ENSPSIG00000011969.1"/>
</dbReference>
<dbReference type="Pfam" id="PF15277">
    <property type="entry name" value="Sec3-PIP2_bind"/>
    <property type="match status" value="1"/>
</dbReference>
<proteinExistence type="predicted"/>
<protein>
    <submittedName>
        <fullName evidence="3">Exocyst complex component 1 like</fullName>
    </submittedName>
</protein>
<feature type="region of interest" description="Disordered" evidence="1">
    <location>
        <begin position="51"/>
        <end position="70"/>
    </location>
</feature>
<keyword evidence="4" id="KW-1185">Reference proteome</keyword>
<dbReference type="AlphaFoldDB" id="K7FZ50"/>
<feature type="domain" description="Exocyst complex component Sec3 PIP2-binding N-terminal" evidence="2">
    <location>
        <begin position="108"/>
        <end position="166"/>
    </location>
</feature>
<reference evidence="4" key="1">
    <citation type="submission" date="2011-10" db="EMBL/GenBank/DDBJ databases">
        <authorList>
            <consortium name="Soft-shell Turtle Genome Consortium"/>
        </authorList>
    </citation>
    <scope>NUCLEOTIDE SEQUENCE [LARGE SCALE GENOMIC DNA]</scope>
    <source>
        <strain evidence="4">Daiwa-1</strain>
    </source>
</reference>
<accession>K7FZ50</accession>
<evidence type="ECO:0000259" key="2">
    <source>
        <dbReference type="Pfam" id="PF15277"/>
    </source>
</evidence>
<dbReference type="HOGENOM" id="CLU_1524659_0_0_1"/>
<dbReference type="GeneTree" id="ENSGT00940000162193"/>
<organism evidence="3 4">
    <name type="scientific">Pelodiscus sinensis</name>
    <name type="common">Chinese softshell turtle</name>
    <name type="synonym">Trionyx sinensis</name>
    <dbReference type="NCBI Taxonomy" id="13735"/>
    <lineage>
        <taxon>Eukaryota</taxon>
        <taxon>Metazoa</taxon>
        <taxon>Chordata</taxon>
        <taxon>Craniata</taxon>
        <taxon>Vertebrata</taxon>
        <taxon>Euteleostomi</taxon>
        <taxon>Archelosauria</taxon>
        <taxon>Testudinata</taxon>
        <taxon>Testudines</taxon>
        <taxon>Cryptodira</taxon>
        <taxon>Trionychia</taxon>
        <taxon>Trionychidae</taxon>
        <taxon>Pelodiscus</taxon>
    </lineage>
</organism>
<sequence>MPARGSSQGARSVCHTLGANVPPPRSGWALSVADALGRRLGSWRFGWGSSRVSAGARSGAAKGRSPGSAAATDMSSLVKEDLQKKLFHPQGQRLQEFIEIECSAPDRFYLCAAVTKGEEVEISVVKHLRIGLDEKYDITERWFLKDLEMIDGKEADTVSCVFYCKFLIQCICYVFI</sequence>
<evidence type="ECO:0000256" key="1">
    <source>
        <dbReference type="SAM" id="MobiDB-lite"/>
    </source>
</evidence>
<gene>
    <name evidence="3" type="primary">EXOC1L</name>
</gene>
<dbReference type="EMBL" id="AGCU01021711">
    <property type="status" value="NOT_ANNOTATED_CDS"/>
    <property type="molecule type" value="Genomic_DNA"/>
</dbReference>
<evidence type="ECO:0000313" key="4">
    <source>
        <dbReference type="Proteomes" id="UP000007267"/>
    </source>
</evidence>
<reference evidence="3" key="4">
    <citation type="submission" date="2025-09" db="UniProtKB">
        <authorList>
            <consortium name="Ensembl"/>
        </authorList>
    </citation>
    <scope>IDENTIFICATION</scope>
</reference>
<evidence type="ECO:0000313" key="3">
    <source>
        <dbReference type="Ensembl" id="ENSPSIP00000013310.1"/>
    </source>
</evidence>
<dbReference type="InterPro" id="IPR028258">
    <property type="entry name" value="Sec3-PIP2_bind"/>
</dbReference>
<reference evidence="3" key="3">
    <citation type="submission" date="2025-08" db="UniProtKB">
        <authorList>
            <consortium name="Ensembl"/>
        </authorList>
    </citation>
    <scope>IDENTIFICATION</scope>
</reference>
<dbReference type="eggNOG" id="KOG2148">
    <property type="taxonomic scope" value="Eukaryota"/>
</dbReference>
<name>K7FZ50_PELSI</name>
<dbReference type="Proteomes" id="UP000007267">
    <property type="component" value="Unassembled WGS sequence"/>
</dbReference>
<reference evidence="4" key="2">
    <citation type="journal article" date="2013" name="Nat. Genet.">
        <title>The draft genomes of soft-shell turtle and green sea turtle yield insights into the development and evolution of the turtle-specific body plan.</title>
        <authorList>
            <person name="Wang Z."/>
            <person name="Pascual-Anaya J."/>
            <person name="Zadissa A."/>
            <person name="Li W."/>
            <person name="Niimura Y."/>
            <person name="Huang Z."/>
            <person name="Li C."/>
            <person name="White S."/>
            <person name="Xiong Z."/>
            <person name="Fang D."/>
            <person name="Wang B."/>
            <person name="Ming Y."/>
            <person name="Chen Y."/>
            <person name="Zheng Y."/>
            <person name="Kuraku S."/>
            <person name="Pignatelli M."/>
            <person name="Herrero J."/>
            <person name="Beal K."/>
            <person name="Nozawa M."/>
            <person name="Li Q."/>
            <person name="Wang J."/>
            <person name="Zhang H."/>
            <person name="Yu L."/>
            <person name="Shigenobu S."/>
            <person name="Wang J."/>
            <person name="Liu J."/>
            <person name="Flicek P."/>
            <person name="Searle S."/>
            <person name="Wang J."/>
            <person name="Kuratani S."/>
            <person name="Yin Y."/>
            <person name="Aken B."/>
            <person name="Zhang G."/>
            <person name="Irie N."/>
        </authorList>
    </citation>
    <scope>NUCLEOTIDE SEQUENCE [LARGE SCALE GENOMIC DNA]</scope>
    <source>
        <strain evidence="4">Daiwa-1</strain>
    </source>
</reference>
<dbReference type="STRING" id="13735.ENSPSIP00000013310"/>